<evidence type="ECO:0000313" key="3">
    <source>
        <dbReference type="Proteomes" id="UP000095042"/>
    </source>
</evidence>
<evidence type="ECO:0000256" key="1">
    <source>
        <dbReference type="SAM" id="MobiDB-lite"/>
    </source>
</evidence>
<comment type="caution">
    <text evidence="2">The sequence shown here is derived from an EMBL/GenBank/DDBJ whole genome shotgun (WGS) entry which is preliminary data.</text>
</comment>
<evidence type="ECO:0000313" key="2">
    <source>
        <dbReference type="EMBL" id="ODS03031.1"/>
    </source>
</evidence>
<dbReference type="Proteomes" id="UP000095042">
    <property type="component" value="Unassembled WGS sequence"/>
</dbReference>
<organism evidence="2 3">
    <name type="scientific">Methyloceanibacter marginalis</name>
    <dbReference type="NCBI Taxonomy" id="1774971"/>
    <lineage>
        <taxon>Bacteria</taxon>
        <taxon>Pseudomonadati</taxon>
        <taxon>Pseudomonadota</taxon>
        <taxon>Alphaproteobacteria</taxon>
        <taxon>Hyphomicrobiales</taxon>
        <taxon>Hyphomicrobiaceae</taxon>
        <taxon>Methyloceanibacter</taxon>
    </lineage>
</organism>
<feature type="region of interest" description="Disordered" evidence="1">
    <location>
        <begin position="1"/>
        <end position="60"/>
    </location>
</feature>
<dbReference type="EMBL" id="LPWD01000181">
    <property type="protein sequence ID" value="ODS03031.1"/>
    <property type="molecule type" value="Genomic_DNA"/>
</dbReference>
<dbReference type="RefSeq" id="WP_069623780.1">
    <property type="nucleotide sequence ID" value="NZ_LPWD01000181.1"/>
</dbReference>
<dbReference type="OrthoDB" id="8482005at2"/>
<proteinExistence type="predicted"/>
<keyword evidence="3" id="KW-1185">Reference proteome</keyword>
<reference evidence="2 3" key="1">
    <citation type="journal article" date="2016" name="Environ. Microbiol.">
        <title>New Methyloceanibacter diversity from North Sea sediments includes methanotroph containing solely the soluble methane monooxygenase.</title>
        <authorList>
            <person name="Vekeman B."/>
            <person name="Kerckhof F.M."/>
            <person name="Cremers G."/>
            <person name="de Vos P."/>
            <person name="Vandamme P."/>
            <person name="Boon N."/>
            <person name="Op den Camp H.J."/>
            <person name="Heylen K."/>
        </authorList>
    </citation>
    <scope>NUCLEOTIDE SEQUENCE [LARGE SCALE GENOMIC DNA]</scope>
    <source>
        <strain evidence="2 3">R-67177</strain>
    </source>
</reference>
<sequence>MAFKPNYNFQKAERSRAKAQKKQEKLKRLQDEAAKRKAERGDDPETEAAGEAAEASTDEA</sequence>
<feature type="compositionally biased region" description="Low complexity" evidence="1">
    <location>
        <begin position="49"/>
        <end position="60"/>
    </location>
</feature>
<protein>
    <submittedName>
        <fullName evidence="2">Uncharacterized protein</fullName>
    </submittedName>
</protein>
<feature type="compositionally biased region" description="Basic and acidic residues" evidence="1">
    <location>
        <begin position="11"/>
        <end position="43"/>
    </location>
</feature>
<accession>A0A1E3WB63</accession>
<name>A0A1E3WB63_9HYPH</name>
<dbReference type="AlphaFoldDB" id="A0A1E3WB63"/>
<gene>
    <name evidence="2" type="ORF">AUC71_12005</name>
</gene>